<organism evidence="7 8">
    <name type="scientific">Aphis craccivora</name>
    <name type="common">Cowpea aphid</name>
    <dbReference type="NCBI Taxonomy" id="307492"/>
    <lineage>
        <taxon>Eukaryota</taxon>
        <taxon>Metazoa</taxon>
        <taxon>Ecdysozoa</taxon>
        <taxon>Arthropoda</taxon>
        <taxon>Hexapoda</taxon>
        <taxon>Insecta</taxon>
        <taxon>Pterygota</taxon>
        <taxon>Neoptera</taxon>
        <taxon>Paraneoptera</taxon>
        <taxon>Hemiptera</taxon>
        <taxon>Sternorrhyncha</taxon>
        <taxon>Aphidomorpha</taxon>
        <taxon>Aphidoidea</taxon>
        <taxon>Aphididae</taxon>
        <taxon>Aphidini</taxon>
        <taxon>Aphis</taxon>
        <taxon>Aphis</taxon>
    </lineage>
</organism>
<evidence type="ECO:0000256" key="4">
    <source>
        <dbReference type="ARBA" id="ARBA00023136"/>
    </source>
</evidence>
<comment type="subcellular location">
    <subcellularLocation>
        <location evidence="1">Membrane</location>
        <topology evidence="1">Multi-pass membrane protein</topology>
    </subcellularLocation>
</comment>
<feature type="transmembrane region" description="Helical" evidence="5">
    <location>
        <begin position="240"/>
        <end position="258"/>
    </location>
</feature>
<feature type="transmembrane region" description="Helical" evidence="5">
    <location>
        <begin position="446"/>
        <end position="469"/>
    </location>
</feature>
<evidence type="ECO:0000256" key="1">
    <source>
        <dbReference type="ARBA" id="ARBA00004141"/>
    </source>
</evidence>
<accession>A0A6G0YTS8</accession>
<dbReference type="GO" id="GO:0015179">
    <property type="term" value="F:L-amino acid transmembrane transporter activity"/>
    <property type="evidence" value="ECO:0007669"/>
    <property type="project" value="TreeGrafter"/>
</dbReference>
<evidence type="ECO:0000313" key="8">
    <source>
        <dbReference type="Proteomes" id="UP000478052"/>
    </source>
</evidence>
<name>A0A6G0YTS8_APHCR</name>
<keyword evidence="3 5" id="KW-1133">Transmembrane helix</keyword>
<gene>
    <name evidence="7" type="ORF">FWK35_00027918</name>
</gene>
<evidence type="ECO:0000256" key="3">
    <source>
        <dbReference type="ARBA" id="ARBA00022989"/>
    </source>
</evidence>
<proteinExistence type="predicted"/>
<evidence type="ECO:0000259" key="6">
    <source>
        <dbReference type="Pfam" id="PF01490"/>
    </source>
</evidence>
<keyword evidence="8" id="KW-1185">Reference proteome</keyword>
<feature type="domain" description="Amino acid transporter transmembrane" evidence="6">
    <location>
        <begin position="34"/>
        <end position="464"/>
    </location>
</feature>
<dbReference type="Proteomes" id="UP000478052">
    <property type="component" value="Unassembled WGS sequence"/>
</dbReference>
<feature type="transmembrane region" description="Helical" evidence="5">
    <location>
        <begin position="169"/>
        <end position="194"/>
    </location>
</feature>
<dbReference type="OrthoDB" id="6614743at2759"/>
<evidence type="ECO:0000313" key="7">
    <source>
        <dbReference type="EMBL" id="KAF0761130.1"/>
    </source>
</evidence>
<feature type="transmembrane region" description="Helical" evidence="5">
    <location>
        <begin position="402"/>
        <end position="425"/>
    </location>
</feature>
<dbReference type="PANTHER" id="PTHR22950:SF349">
    <property type="entry name" value="AMINO ACID TRANSPORTER TRANSMEMBRANE DOMAIN-CONTAINING PROTEIN"/>
    <property type="match status" value="1"/>
</dbReference>
<feature type="transmembrane region" description="Helical" evidence="5">
    <location>
        <begin position="59"/>
        <end position="80"/>
    </location>
</feature>
<dbReference type="Pfam" id="PF01490">
    <property type="entry name" value="Aa_trans"/>
    <property type="match status" value="1"/>
</dbReference>
<protein>
    <submittedName>
        <fullName evidence="7">Aa trans domain-containing protein</fullName>
    </submittedName>
</protein>
<evidence type="ECO:0000256" key="2">
    <source>
        <dbReference type="ARBA" id="ARBA00022692"/>
    </source>
</evidence>
<feature type="transmembrane region" description="Helical" evidence="5">
    <location>
        <begin position="201"/>
        <end position="220"/>
    </location>
</feature>
<keyword evidence="2 5" id="KW-0812">Transmembrane</keyword>
<sequence length="473" mass="53334">MYIACFMTGGRSVNLCDTENVTIKTIKLQSYSSFTYFVCRSLGLGSLCMPYSFKQVGVVTGLLLSFIAGLTFTHSFTLLVRAQIFSLEPPWKVTHCRFRYKICQIHRVPTVPYQNMIEYGLEHGPKAIRYLSTFFRFTFIAMNLMLNFGKSCLYTKFASLAIQELFTEIGFDVNILSVSLSYEVVCLSFLLLPYTEHMKPVYVLSRIVCTVSLCITYYIIFKSNIHIESQMLMCGNWTDVFQFFGTFLFSVIPVVQVFKIEDGLIKPENLVRPFNLLNMSMAVTTNAYIVIGLCAYLDHQEIPIVIGNSVFKIVPAIRSQTIIKSCIAANIIFFHRELCLESVFLWSSSMRVLKNKSDKKIPFITYLSPPFFAGLLAVSKILYTFCSFLVTTAVPSPATRSFQAIMALIGYLGNACNMLVYPYAVELCVTYALHGMSARPYVIAKDMCFVLIGLLVFACGTYAVTARLIGDVD</sequence>
<feature type="transmembrane region" description="Helical" evidence="5">
    <location>
        <begin position="130"/>
        <end position="149"/>
    </location>
</feature>
<dbReference type="AlphaFoldDB" id="A0A6G0YTS8"/>
<dbReference type="InterPro" id="IPR013057">
    <property type="entry name" value="AA_transpt_TM"/>
</dbReference>
<reference evidence="7 8" key="1">
    <citation type="submission" date="2019-08" db="EMBL/GenBank/DDBJ databases">
        <title>Whole genome of Aphis craccivora.</title>
        <authorList>
            <person name="Voronova N.V."/>
            <person name="Shulinski R.S."/>
            <person name="Bandarenka Y.V."/>
            <person name="Zhorov D.G."/>
            <person name="Warner D."/>
        </authorList>
    </citation>
    <scope>NUCLEOTIDE SEQUENCE [LARGE SCALE GENOMIC DNA]</scope>
    <source>
        <strain evidence="7">180601</strain>
        <tissue evidence="7">Whole Body</tissue>
    </source>
</reference>
<dbReference type="GO" id="GO:0005774">
    <property type="term" value="C:vacuolar membrane"/>
    <property type="evidence" value="ECO:0007669"/>
    <property type="project" value="TreeGrafter"/>
</dbReference>
<keyword evidence="4 5" id="KW-0472">Membrane</keyword>
<dbReference type="EMBL" id="VUJU01002485">
    <property type="protein sequence ID" value="KAF0761130.1"/>
    <property type="molecule type" value="Genomic_DNA"/>
</dbReference>
<feature type="transmembrane region" description="Helical" evidence="5">
    <location>
        <begin position="363"/>
        <end position="390"/>
    </location>
</feature>
<dbReference type="PANTHER" id="PTHR22950">
    <property type="entry name" value="AMINO ACID TRANSPORTER"/>
    <property type="match status" value="1"/>
</dbReference>
<evidence type="ECO:0000256" key="5">
    <source>
        <dbReference type="SAM" id="Phobius"/>
    </source>
</evidence>
<comment type="caution">
    <text evidence="7">The sequence shown here is derived from an EMBL/GenBank/DDBJ whole genome shotgun (WGS) entry which is preliminary data.</text>
</comment>